<accession>A0A1G7BJY4</accession>
<reference evidence="2 3" key="1">
    <citation type="submission" date="2016-10" db="EMBL/GenBank/DDBJ databases">
        <authorList>
            <person name="de Groot N.N."/>
        </authorList>
    </citation>
    <scope>NUCLEOTIDE SEQUENCE [LARGE SCALE GENOMIC DNA]</scope>
    <source>
        <strain evidence="2 3">DSM 24015</strain>
    </source>
</reference>
<dbReference type="InterPro" id="IPR026881">
    <property type="entry name" value="WYL_dom"/>
</dbReference>
<feature type="domain" description="WYL" evidence="1">
    <location>
        <begin position="13"/>
        <end position="86"/>
    </location>
</feature>
<dbReference type="PROSITE" id="PS52050">
    <property type="entry name" value="WYL"/>
    <property type="match status" value="1"/>
</dbReference>
<evidence type="ECO:0000313" key="2">
    <source>
        <dbReference type="EMBL" id="SDE26746.1"/>
    </source>
</evidence>
<gene>
    <name evidence="2" type="ORF">SAMN05421544_1063</name>
</gene>
<proteinExistence type="predicted"/>
<dbReference type="AlphaFoldDB" id="A0A1G7BJY4"/>
<keyword evidence="3" id="KW-1185">Reference proteome</keyword>
<organism evidence="2 3">
    <name type="scientific">Riemerella columbipharyngis</name>
    <dbReference type="NCBI Taxonomy" id="1071918"/>
    <lineage>
        <taxon>Bacteria</taxon>
        <taxon>Pseudomonadati</taxon>
        <taxon>Bacteroidota</taxon>
        <taxon>Flavobacteriia</taxon>
        <taxon>Flavobacteriales</taxon>
        <taxon>Weeksellaceae</taxon>
        <taxon>Riemerella</taxon>
    </lineage>
</organism>
<protein>
    <submittedName>
        <fullName evidence="2">WYL domain-containing protein</fullName>
    </submittedName>
</protein>
<dbReference type="Pfam" id="PF13280">
    <property type="entry name" value="WYL"/>
    <property type="match status" value="1"/>
</dbReference>
<evidence type="ECO:0000313" key="3">
    <source>
        <dbReference type="Proteomes" id="UP000198517"/>
    </source>
</evidence>
<evidence type="ECO:0000259" key="1">
    <source>
        <dbReference type="Pfam" id="PF13280"/>
    </source>
</evidence>
<name>A0A1G7BJY4_9FLAO</name>
<dbReference type="EMBL" id="FNAS01000006">
    <property type="protein sequence ID" value="SDE26746.1"/>
    <property type="molecule type" value="Genomic_DNA"/>
</dbReference>
<dbReference type="Proteomes" id="UP000198517">
    <property type="component" value="Unassembled WGS sequence"/>
</dbReference>
<dbReference type="STRING" id="1071918.SAMN05421544_1063"/>
<dbReference type="RefSeq" id="WP_245688859.1">
    <property type="nucleotide sequence ID" value="NZ_FNAS01000006.1"/>
</dbReference>
<sequence length="100" mass="11690">MHFENRICRGIGENLNGLVHAIKNRKIVSFLHQSLWNNEDKPSKKVVQPYALKEFRYRWYLLGKEVVNGTVKELKIYGLNRMADLKISASKFSREKINIG</sequence>